<dbReference type="SUPFAM" id="SSF51658">
    <property type="entry name" value="Xylose isomerase-like"/>
    <property type="match status" value="1"/>
</dbReference>
<dbReference type="RefSeq" id="WP_108568230.1">
    <property type="nucleotide sequence ID" value="NZ_CP031769.1"/>
</dbReference>
<accession>A0A346NNA2</accession>
<dbReference type="OrthoDB" id="6258928at2"/>
<organism evidence="2 3">
    <name type="scientific">Salinimonas sediminis</name>
    <dbReference type="NCBI Taxonomy" id="2303538"/>
    <lineage>
        <taxon>Bacteria</taxon>
        <taxon>Pseudomonadati</taxon>
        <taxon>Pseudomonadota</taxon>
        <taxon>Gammaproteobacteria</taxon>
        <taxon>Alteromonadales</taxon>
        <taxon>Alteromonadaceae</taxon>
        <taxon>Alteromonas/Salinimonas group</taxon>
        <taxon>Salinimonas</taxon>
    </lineage>
</organism>
<gene>
    <name evidence="2" type="ORF">D0Y50_12010</name>
</gene>
<dbReference type="InterPro" id="IPR036237">
    <property type="entry name" value="Xyl_isomerase-like_sf"/>
</dbReference>
<dbReference type="Gene3D" id="3.20.20.150">
    <property type="entry name" value="Divalent-metal-dependent TIM barrel enzymes"/>
    <property type="match status" value="1"/>
</dbReference>
<dbReference type="PROSITE" id="PS51257">
    <property type="entry name" value="PROKAR_LIPOPROTEIN"/>
    <property type="match status" value="1"/>
</dbReference>
<dbReference type="InterPro" id="IPR013022">
    <property type="entry name" value="Xyl_isomerase-like_TIM-brl"/>
</dbReference>
<feature type="domain" description="Xylose isomerase-like TIM barrel" evidence="1">
    <location>
        <begin position="68"/>
        <end position="283"/>
    </location>
</feature>
<dbReference type="Proteomes" id="UP000262073">
    <property type="component" value="Chromosome"/>
</dbReference>
<dbReference type="Pfam" id="PF01261">
    <property type="entry name" value="AP_endonuc_2"/>
    <property type="match status" value="1"/>
</dbReference>
<evidence type="ECO:0000313" key="2">
    <source>
        <dbReference type="EMBL" id="AXR07009.1"/>
    </source>
</evidence>
<evidence type="ECO:0000259" key="1">
    <source>
        <dbReference type="Pfam" id="PF01261"/>
    </source>
</evidence>
<dbReference type="GO" id="GO:0016853">
    <property type="term" value="F:isomerase activity"/>
    <property type="evidence" value="ECO:0007669"/>
    <property type="project" value="UniProtKB-KW"/>
</dbReference>
<name>A0A346NNA2_9ALTE</name>
<dbReference type="AlphaFoldDB" id="A0A346NNA2"/>
<proteinExistence type="predicted"/>
<sequence length="297" mass="32620">MMLSTKQLLLTSTFSAGLLLAGCSESKQPIDNQAKEVTQTSDIAAPQISVQLWSVKDALKDDFKGTLQEIAGMGFDGVEFAGDFGPFAEDPEGLKAYLKSQGLSASGAHVPMETLKTKFEATAEFYQSLGAKWLIVPWDDRAFDGDSVKEVAADLSALADKLAPYDMQVGFHNHAQEWADYQQASYLDYLAQHTPDSVILQQDVGWTIHADHDPIAFVKQYPGRTLTTHFKSDVAEGDTDKQPIIGQDGIQWSAIYRATVEHGGAQWIVLEQEVYPDGMTPLEAVEKTKQGFDNIVK</sequence>
<dbReference type="PANTHER" id="PTHR12110:SF41">
    <property type="entry name" value="INOSOSE DEHYDRATASE"/>
    <property type="match status" value="1"/>
</dbReference>
<dbReference type="PANTHER" id="PTHR12110">
    <property type="entry name" value="HYDROXYPYRUVATE ISOMERASE"/>
    <property type="match status" value="1"/>
</dbReference>
<protein>
    <submittedName>
        <fullName evidence="2">Sugar phosphate isomerase/epimerase</fullName>
    </submittedName>
</protein>
<reference evidence="2 3" key="1">
    <citation type="submission" date="2018-08" db="EMBL/GenBank/DDBJ databases">
        <title>Salinimonas sediminis sp. nov., a piezophilic bacterium isolated from a deep-sea sediment sample from the New Britain Trench.</title>
        <authorList>
            <person name="Cao J."/>
        </authorList>
    </citation>
    <scope>NUCLEOTIDE SEQUENCE [LARGE SCALE GENOMIC DNA]</scope>
    <source>
        <strain evidence="2 3">N102</strain>
    </source>
</reference>
<keyword evidence="2" id="KW-0413">Isomerase</keyword>
<dbReference type="EMBL" id="CP031769">
    <property type="protein sequence ID" value="AXR07009.1"/>
    <property type="molecule type" value="Genomic_DNA"/>
</dbReference>
<dbReference type="KEGG" id="salm:D0Y50_12010"/>
<evidence type="ECO:0000313" key="3">
    <source>
        <dbReference type="Proteomes" id="UP000262073"/>
    </source>
</evidence>
<dbReference type="InterPro" id="IPR050312">
    <property type="entry name" value="IolE/XylAMocC-like"/>
</dbReference>
<keyword evidence="3" id="KW-1185">Reference proteome</keyword>